<dbReference type="AlphaFoldDB" id="A0A9P4M0G4"/>
<dbReference type="Proteomes" id="UP000799772">
    <property type="component" value="Unassembled WGS sequence"/>
</dbReference>
<sequence length="486" mass="54855">MALTRLPVELLEMIITHALPEGFESMALTCRKIHAVCVPFIKRHNTLRSRFRTVTCHFQKSDPSFTIRAAFNLITCIADEPVAARYLRDADFWADSFHFTKRPTYEPIPDIYHPGTDAHLSEAVLRLLADSPYLEQAALDWKEYAAKIERELKDFRTARHYSQYAAAFLLTLLPNVETLTLPQRWKPVDATDKLINVIVHNAKQSNFGMPSLTQLKRFTLFQNPDWASPFLCLPHVRCFFGSACVAMSEGHKSIASKDLYRGFGGTLEEAVLKDCCIDEVGITNFLKYTPHLKTLRYSHMTNEFGNPWSWNICKFLTAIEREAGGHLVELSVSIYRSRRSISPGKASLRGFQCLQKLQLPLEVASCNINAALCQVTTPNDSLARSSTDHELNYSEPFIGDVIPASVIQVSLLSDGTDQHEHTLDIMFRHFAAKKKSLLPALKEIYLSCPSSATNGYKDRCSRLLAESEKGSVILHLAKWSSDVKIK</sequence>
<evidence type="ECO:0008006" key="3">
    <source>
        <dbReference type="Google" id="ProtNLM"/>
    </source>
</evidence>
<comment type="caution">
    <text evidence="1">The sequence shown here is derived from an EMBL/GenBank/DDBJ whole genome shotgun (WGS) entry which is preliminary data.</text>
</comment>
<name>A0A9P4M0G4_9PEZI</name>
<keyword evidence="2" id="KW-1185">Reference proteome</keyword>
<reference evidence="1" key="1">
    <citation type="journal article" date="2020" name="Stud. Mycol.">
        <title>101 Dothideomycetes genomes: a test case for predicting lifestyles and emergence of pathogens.</title>
        <authorList>
            <person name="Haridas S."/>
            <person name="Albert R."/>
            <person name="Binder M."/>
            <person name="Bloem J."/>
            <person name="Labutti K."/>
            <person name="Salamov A."/>
            <person name="Andreopoulos B."/>
            <person name="Baker S."/>
            <person name="Barry K."/>
            <person name="Bills G."/>
            <person name="Bluhm B."/>
            <person name="Cannon C."/>
            <person name="Castanera R."/>
            <person name="Culley D."/>
            <person name="Daum C."/>
            <person name="Ezra D."/>
            <person name="Gonzalez J."/>
            <person name="Henrissat B."/>
            <person name="Kuo A."/>
            <person name="Liang C."/>
            <person name="Lipzen A."/>
            <person name="Lutzoni F."/>
            <person name="Magnuson J."/>
            <person name="Mondo S."/>
            <person name="Nolan M."/>
            <person name="Ohm R."/>
            <person name="Pangilinan J."/>
            <person name="Park H.-J."/>
            <person name="Ramirez L."/>
            <person name="Alfaro M."/>
            <person name="Sun H."/>
            <person name="Tritt A."/>
            <person name="Yoshinaga Y."/>
            <person name="Zwiers L.-H."/>
            <person name="Turgeon B."/>
            <person name="Goodwin S."/>
            <person name="Spatafora J."/>
            <person name="Crous P."/>
            <person name="Grigoriev I."/>
        </authorList>
    </citation>
    <scope>NUCLEOTIDE SEQUENCE</scope>
    <source>
        <strain evidence="1">CBS 133067</strain>
    </source>
</reference>
<protein>
    <recommendedName>
        <fullName evidence="3">F-box domain-containing protein</fullName>
    </recommendedName>
</protein>
<organism evidence="1 2">
    <name type="scientific">Rhizodiscina lignyota</name>
    <dbReference type="NCBI Taxonomy" id="1504668"/>
    <lineage>
        <taxon>Eukaryota</taxon>
        <taxon>Fungi</taxon>
        <taxon>Dikarya</taxon>
        <taxon>Ascomycota</taxon>
        <taxon>Pezizomycotina</taxon>
        <taxon>Dothideomycetes</taxon>
        <taxon>Pleosporomycetidae</taxon>
        <taxon>Aulographales</taxon>
        <taxon>Rhizodiscinaceae</taxon>
        <taxon>Rhizodiscina</taxon>
    </lineage>
</organism>
<evidence type="ECO:0000313" key="2">
    <source>
        <dbReference type="Proteomes" id="UP000799772"/>
    </source>
</evidence>
<evidence type="ECO:0000313" key="1">
    <source>
        <dbReference type="EMBL" id="KAF2093596.1"/>
    </source>
</evidence>
<dbReference type="EMBL" id="ML978137">
    <property type="protein sequence ID" value="KAF2093596.1"/>
    <property type="molecule type" value="Genomic_DNA"/>
</dbReference>
<proteinExistence type="predicted"/>
<dbReference type="OrthoDB" id="5421601at2759"/>
<accession>A0A9P4M0G4</accession>
<gene>
    <name evidence="1" type="ORF">NA57DRAFT_81098</name>
</gene>